<accession>A0A0E9SVA5</accession>
<reference evidence="1" key="2">
    <citation type="journal article" date="2015" name="Fish Shellfish Immunol.">
        <title>Early steps in the European eel (Anguilla anguilla)-Vibrio vulnificus interaction in the gills: Role of the RtxA13 toxin.</title>
        <authorList>
            <person name="Callol A."/>
            <person name="Pajuelo D."/>
            <person name="Ebbesson L."/>
            <person name="Teles M."/>
            <person name="MacKenzie S."/>
            <person name="Amaro C."/>
        </authorList>
    </citation>
    <scope>NUCLEOTIDE SEQUENCE</scope>
</reference>
<organism evidence="1">
    <name type="scientific">Anguilla anguilla</name>
    <name type="common">European freshwater eel</name>
    <name type="synonym">Muraena anguilla</name>
    <dbReference type="NCBI Taxonomy" id="7936"/>
    <lineage>
        <taxon>Eukaryota</taxon>
        <taxon>Metazoa</taxon>
        <taxon>Chordata</taxon>
        <taxon>Craniata</taxon>
        <taxon>Vertebrata</taxon>
        <taxon>Euteleostomi</taxon>
        <taxon>Actinopterygii</taxon>
        <taxon>Neopterygii</taxon>
        <taxon>Teleostei</taxon>
        <taxon>Anguilliformes</taxon>
        <taxon>Anguillidae</taxon>
        <taxon>Anguilla</taxon>
    </lineage>
</organism>
<protein>
    <submittedName>
        <fullName evidence="1">Uncharacterized protein</fullName>
    </submittedName>
</protein>
<dbReference type="AlphaFoldDB" id="A0A0E9SVA5"/>
<proteinExistence type="predicted"/>
<sequence>MNIYIFCKMRQNSFNDSGLFHRAYLYQFFFVPF</sequence>
<name>A0A0E9SVA5_ANGAN</name>
<reference evidence="1" key="1">
    <citation type="submission" date="2014-11" db="EMBL/GenBank/DDBJ databases">
        <authorList>
            <person name="Amaro Gonzalez C."/>
        </authorList>
    </citation>
    <scope>NUCLEOTIDE SEQUENCE</scope>
</reference>
<evidence type="ECO:0000313" key="1">
    <source>
        <dbReference type="EMBL" id="JAH44473.1"/>
    </source>
</evidence>
<dbReference type="EMBL" id="GBXM01064104">
    <property type="protein sequence ID" value="JAH44473.1"/>
    <property type="molecule type" value="Transcribed_RNA"/>
</dbReference>